<organism evidence="1 2">
    <name type="scientific">Paramecium tetraurelia</name>
    <dbReference type="NCBI Taxonomy" id="5888"/>
    <lineage>
        <taxon>Eukaryota</taxon>
        <taxon>Sar</taxon>
        <taxon>Alveolata</taxon>
        <taxon>Ciliophora</taxon>
        <taxon>Intramacronucleata</taxon>
        <taxon>Oligohymenophorea</taxon>
        <taxon>Peniculida</taxon>
        <taxon>Parameciidae</taxon>
        <taxon>Paramecium</taxon>
    </lineage>
</organism>
<gene>
    <name evidence="1" type="ORF">GSPATT00031396001</name>
</gene>
<dbReference type="InParanoid" id="A0BRJ8"/>
<dbReference type="RefSeq" id="XP_001428563.1">
    <property type="nucleotide sequence ID" value="XM_001428526.1"/>
</dbReference>
<protein>
    <submittedName>
        <fullName evidence="1">Uncharacterized protein</fullName>
    </submittedName>
</protein>
<reference evidence="1 2" key="1">
    <citation type="journal article" date="2006" name="Nature">
        <title>Global trends of whole-genome duplications revealed by the ciliate Paramecium tetraurelia.</title>
        <authorList>
            <consortium name="Genoscope"/>
            <person name="Aury J.-M."/>
            <person name="Jaillon O."/>
            <person name="Duret L."/>
            <person name="Noel B."/>
            <person name="Jubin C."/>
            <person name="Porcel B.M."/>
            <person name="Segurens B."/>
            <person name="Daubin V."/>
            <person name="Anthouard V."/>
            <person name="Aiach N."/>
            <person name="Arnaiz O."/>
            <person name="Billaut A."/>
            <person name="Beisson J."/>
            <person name="Blanc I."/>
            <person name="Bouhouche K."/>
            <person name="Camara F."/>
            <person name="Duharcourt S."/>
            <person name="Guigo R."/>
            <person name="Gogendeau D."/>
            <person name="Katinka M."/>
            <person name="Keller A.-M."/>
            <person name="Kissmehl R."/>
            <person name="Klotz C."/>
            <person name="Koll F."/>
            <person name="Le Moue A."/>
            <person name="Lepere C."/>
            <person name="Malinsky S."/>
            <person name="Nowacki M."/>
            <person name="Nowak J.K."/>
            <person name="Plattner H."/>
            <person name="Poulain J."/>
            <person name="Ruiz F."/>
            <person name="Serrano V."/>
            <person name="Zagulski M."/>
            <person name="Dessen P."/>
            <person name="Betermier M."/>
            <person name="Weissenbach J."/>
            <person name="Scarpelli C."/>
            <person name="Schachter V."/>
            <person name="Sperling L."/>
            <person name="Meyer E."/>
            <person name="Cohen J."/>
            <person name="Wincker P."/>
        </authorList>
    </citation>
    <scope>NUCLEOTIDE SEQUENCE [LARGE SCALE GENOMIC DNA]</scope>
    <source>
        <strain evidence="1 2">Stock d4-2</strain>
    </source>
</reference>
<dbReference type="HOGENOM" id="CLU_1263668_0_0_1"/>
<dbReference type="OrthoDB" id="291100at2759"/>
<name>A0BRJ8_PARTE</name>
<evidence type="ECO:0000313" key="1">
    <source>
        <dbReference type="EMBL" id="CAK61165.1"/>
    </source>
</evidence>
<dbReference type="GeneID" id="5014348"/>
<dbReference type="KEGG" id="ptm:GSPATT00031396001"/>
<keyword evidence="2" id="KW-1185">Reference proteome</keyword>
<dbReference type="EMBL" id="CT868012">
    <property type="protein sequence ID" value="CAK61165.1"/>
    <property type="molecule type" value="Genomic_DNA"/>
</dbReference>
<accession>A0BRJ8</accession>
<evidence type="ECO:0000313" key="2">
    <source>
        <dbReference type="Proteomes" id="UP000000600"/>
    </source>
</evidence>
<sequence length="219" mass="25793">MINFQKGVQESHLKSTIEYRIYRQFQAVSKSRGIRQTQSQCQNKVAINDNNYIKPKRSIQYNSIQTDSTAFESLEADYRRQSTEPRNYQKRRSRIISTKIQSQLDLYQSCQMDPLESEQIPIGNFQIQQQQHSEPPKNCFINKENYQGRRTKLPTLKKHQLCNLKLLSQEFEKNEGKISGSHVVKFGDSFVTPFFGTKKPISLDKRPYEFQGVVYKRKR</sequence>
<dbReference type="Proteomes" id="UP000000600">
    <property type="component" value="Unassembled WGS sequence"/>
</dbReference>
<proteinExistence type="predicted"/>
<dbReference type="AlphaFoldDB" id="A0BRJ8"/>
<dbReference type="OMA" id="SEPPKNC"/>